<dbReference type="GO" id="GO:0032728">
    <property type="term" value="P:positive regulation of interferon-beta production"/>
    <property type="evidence" value="ECO:0007669"/>
    <property type="project" value="Ensembl"/>
</dbReference>
<dbReference type="Pfam" id="PF00622">
    <property type="entry name" value="SPRY"/>
    <property type="match status" value="1"/>
</dbReference>
<keyword evidence="1" id="KW-0399">Innate immunity</keyword>
<dbReference type="InterPro" id="IPR001841">
    <property type="entry name" value="Znf_RING"/>
</dbReference>
<dbReference type="InterPro" id="IPR048222">
    <property type="entry name" value="TRIM65_SPRY_PRY"/>
</dbReference>
<evidence type="ECO:0000256" key="7">
    <source>
        <dbReference type="SAM" id="Coils"/>
    </source>
</evidence>
<sequence length="604" mass="68179">MNQIKYALSDVGHAGLSLLGRAWYTSQMVQSWGSSVEKCSSSGLDLLLLLGIVRREEHNYTGRFPPCCSFPHPQPSMASPVLHKLEDKLLCSICLELFRVPVTLPCGHNFCERCINDHRSKQEQTADGAERGYKCPQCRSSCERQLELKKNVTLSEVVEVARASRVWAESCEVAHVGLCPQHGRPLELYCEDEQRCICCVCSVRQCQRHRRALFGDERSRKQALLERSLEETQREAERMERALRELEERTQSIKDSSERLQAVILSKFTHLEEALAKFQEQMVGKVKQEELVALGHIEKDRNALKDHLEALGQHRDRAQYLLDCSDHQVFLEEFPQLLTPRSREVPPLVEFNAAVVVEPMNEILAATSRLLLEELPASLSPSAPDPIAPGPVQPEETAVKVVSTPAPMCQLRAELLKDHRNLTFDPDTANKYLELSWGQRRAKHGPTAAVGWQERGRCFEPWQVLCAQSYGQGCHYWEVTISSHSVVLGVTYGGLPRHKVRGCKFNIGLDGGSWGLQVREDSYLAWHKGQEEKIQLRLYTKLGVCLDCDHGLLSFYGLGEGVQHIHSFHSVFTEPLFPVFWLCEGRTVTLCHRDCGGPEGELGL</sequence>
<dbReference type="Pfam" id="PF13445">
    <property type="entry name" value="zf-RING_UBOX"/>
    <property type="match status" value="1"/>
</dbReference>
<dbReference type="PRINTS" id="PR01407">
    <property type="entry name" value="BUTYPHLNCDUF"/>
</dbReference>
<dbReference type="PANTHER" id="PTHR25465">
    <property type="entry name" value="B-BOX DOMAIN CONTAINING"/>
    <property type="match status" value="1"/>
</dbReference>
<keyword evidence="7" id="KW-0175">Coiled coil</keyword>
<dbReference type="InterPro" id="IPR058030">
    <property type="entry name" value="TRIM8/14/16/25/29/45/65_CC"/>
</dbReference>
<proteinExistence type="predicted"/>
<dbReference type="Proteomes" id="UP000000539">
    <property type="component" value="Chromosome 18"/>
</dbReference>
<evidence type="ECO:0000259" key="9">
    <source>
        <dbReference type="PROSITE" id="PS50188"/>
    </source>
</evidence>
<dbReference type="GO" id="GO:0061630">
    <property type="term" value="F:ubiquitin protein ligase activity"/>
    <property type="evidence" value="ECO:0007669"/>
    <property type="project" value="Ensembl"/>
</dbReference>
<dbReference type="Pfam" id="PF25600">
    <property type="entry name" value="TRIM_CC"/>
    <property type="match status" value="1"/>
</dbReference>
<evidence type="ECO:0000256" key="6">
    <source>
        <dbReference type="PROSITE-ProRule" id="PRU00175"/>
    </source>
</evidence>
<dbReference type="InterPro" id="IPR017907">
    <property type="entry name" value="Znf_RING_CS"/>
</dbReference>
<dbReference type="InterPro" id="IPR003877">
    <property type="entry name" value="SPRY_dom"/>
</dbReference>
<feature type="domain" description="B30.2/SPRY" evidence="9">
    <location>
        <begin position="402"/>
        <end position="597"/>
    </location>
</feature>
<protein>
    <submittedName>
        <fullName evidence="10">Tripartite motif containing 65</fullName>
    </submittedName>
</protein>
<reference evidence="10" key="3">
    <citation type="submission" date="2025-09" db="UniProtKB">
        <authorList>
            <consortium name="Ensembl"/>
        </authorList>
    </citation>
    <scope>IDENTIFICATION</scope>
    <source>
        <strain evidence="10">broiler</strain>
    </source>
</reference>
<dbReference type="PROSITE" id="PS50188">
    <property type="entry name" value="B302_SPRY"/>
    <property type="match status" value="1"/>
</dbReference>
<keyword evidence="2" id="KW-0479">Metal-binding</keyword>
<evidence type="ECO:0000259" key="8">
    <source>
        <dbReference type="PROSITE" id="PS50089"/>
    </source>
</evidence>
<dbReference type="GO" id="GO:0044546">
    <property type="term" value="P:NLRP3 inflammasome complex assembly"/>
    <property type="evidence" value="ECO:0007669"/>
    <property type="project" value="Ensembl"/>
</dbReference>
<feature type="coiled-coil region" evidence="7">
    <location>
        <begin position="222"/>
        <end position="263"/>
    </location>
</feature>
<dbReference type="GeneTree" id="ENSGT00940000161851"/>
<dbReference type="InterPro" id="IPR013083">
    <property type="entry name" value="Znf_RING/FYVE/PHD"/>
</dbReference>
<dbReference type="PANTHER" id="PTHR25465:SF14">
    <property type="entry name" value="E3 UBIQUITIN-PROTEIN LIGASE TRIM65"/>
    <property type="match status" value="1"/>
</dbReference>
<dbReference type="GO" id="GO:0060337">
    <property type="term" value="P:type I interferon-mediated signaling pathway"/>
    <property type="evidence" value="ECO:0007669"/>
    <property type="project" value="Ensembl"/>
</dbReference>
<dbReference type="GO" id="GO:0070534">
    <property type="term" value="P:protein K63-linked ubiquitination"/>
    <property type="evidence" value="ECO:0007669"/>
    <property type="project" value="Ensembl"/>
</dbReference>
<feature type="domain" description="RING-type" evidence="8">
    <location>
        <begin position="91"/>
        <end position="139"/>
    </location>
</feature>
<evidence type="ECO:0000313" key="10">
    <source>
        <dbReference type="Ensembl" id="ENSGALP00010044721.1"/>
    </source>
</evidence>
<name>A0A8V1AQ52_CHICK</name>
<dbReference type="InterPro" id="IPR006574">
    <property type="entry name" value="PRY"/>
</dbReference>
<reference evidence="10" key="1">
    <citation type="submission" date="2020-11" db="EMBL/GenBank/DDBJ databases">
        <title>Gallus gallus (Chicken) genome, bGalGal1, GRCg7b, maternal haplotype autosomes + Z &amp; W.</title>
        <authorList>
            <person name="Warren W."/>
            <person name="Formenti G."/>
            <person name="Fedrigo O."/>
            <person name="Haase B."/>
            <person name="Mountcastle J."/>
            <person name="Balacco J."/>
            <person name="Tracey A."/>
            <person name="Schneider V."/>
            <person name="Okimoto R."/>
            <person name="Cheng H."/>
            <person name="Hawken R."/>
            <person name="Howe K."/>
            <person name="Jarvis E.D."/>
        </authorList>
    </citation>
    <scope>NUCLEOTIDE SEQUENCE [LARGE SCALE GENOMIC DNA]</scope>
    <source>
        <strain evidence="10">Broiler</strain>
    </source>
</reference>
<keyword evidence="3 6" id="KW-0863">Zinc-finger</keyword>
<dbReference type="InterPro" id="IPR013320">
    <property type="entry name" value="ConA-like_dom_sf"/>
</dbReference>
<reference evidence="10" key="2">
    <citation type="submission" date="2025-08" db="UniProtKB">
        <authorList>
            <consortium name="Ensembl"/>
        </authorList>
    </citation>
    <scope>IDENTIFICATION</scope>
    <source>
        <strain evidence="10">broiler</strain>
    </source>
</reference>
<organism evidence="10 11">
    <name type="scientific">Gallus gallus</name>
    <name type="common">Chicken</name>
    <dbReference type="NCBI Taxonomy" id="9031"/>
    <lineage>
        <taxon>Eukaryota</taxon>
        <taxon>Metazoa</taxon>
        <taxon>Chordata</taxon>
        <taxon>Craniata</taxon>
        <taxon>Vertebrata</taxon>
        <taxon>Euteleostomi</taxon>
        <taxon>Archelosauria</taxon>
        <taxon>Archosauria</taxon>
        <taxon>Dinosauria</taxon>
        <taxon>Saurischia</taxon>
        <taxon>Theropoda</taxon>
        <taxon>Coelurosauria</taxon>
        <taxon>Aves</taxon>
        <taxon>Neognathae</taxon>
        <taxon>Galloanserae</taxon>
        <taxon>Galliformes</taxon>
        <taxon>Phasianidae</taxon>
        <taxon>Phasianinae</taxon>
        <taxon>Gallus</taxon>
    </lineage>
</organism>
<dbReference type="SUPFAM" id="SSF57845">
    <property type="entry name" value="B-box zinc-binding domain"/>
    <property type="match status" value="1"/>
</dbReference>
<dbReference type="GO" id="GO:0008270">
    <property type="term" value="F:zinc ion binding"/>
    <property type="evidence" value="ECO:0007669"/>
    <property type="project" value="UniProtKB-KW"/>
</dbReference>
<evidence type="ECO:0000256" key="3">
    <source>
        <dbReference type="ARBA" id="ARBA00022771"/>
    </source>
</evidence>
<evidence type="ECO:0000256" key="4">
    <source>
        <dbReference type="ARBA" id="ARBA00022833"/>
    </source>
</evidence>
<dbReference type="InterPro" id="IPR043136">
    <property type="entry name" value="B30.2/SPRY_sf"/>
</dbReference>
<dbReference type="PROSITE" id="PS00518">
    <property type="entry name" value="ZF_RING_1"/>
    <property type="match status" value="1"/>
</dbReference>
<dbReference type="GO" id="GO:0140374">
    <property type="term" value="P:antiviral innate immune response"/>
    <property type="evidence" value="ECO:0007669"/>
    <property type="project" value="Ensembl"/>
</dbReference>
<accession>A0A8V1AQ52</accession>
<dbReference type="InterPro" id="IPR027370">
    <property type="entry name" value="Znf-RING_euk"/>
</dbReference>
<dbReference type="Gene3D" id="2.60.120.920">
    <property type="match status" value="1"/>
</dbReference>
<dbReference type="GO" id="GO:0005829">
    <property type="term" value="C:cytosol"/>
    <property type="evidence" value="ECO:0007669"/>
    <property type="project" value="Ensembl"/>
</dbReference>
<gene>
    <name evidence="10" type="primary">TRIM65</name>
</gene>
<dbReference type="Pfam" id="PF13765">
    <property type="entry name" value="PRY"/>
    <property type="match status" value="1"/>
</dbReference>
<keyword evidence="5" id="KW-0391">Immunity</keyword>
<dbReference type="GO" id="GO:0032727">
    <property type="term" value="P:positive regulation of interferon-alpha production"/>
    <property type="evidence" value="ECO:0007669"/>
    <property type="project" value="Ensembl"/>
</dbReference>
<dbReference type="PROSITE" id="PS50089">
    <property type="entry name" value="ZF_RING_2"/>
    <property type="match status" value="1"/>
</dbReference>
<dbReference type="GO" id="GO:0070936">
    <property type="term" value="P:protein K48-linked ubiquitination"/>
    <property type="evidence" value="ECO:0007669"/>
    <property type="project" value="Ensembl"/>
</dbReference>
<evidence type="ECO:0000256" key="1">
    <source>
        <dbReference type="ARBA" id="ARBA00022588"/>
    </source>
</evidence>
<dbReference type="GO" id="GO:0005654">
    <property type="term" value="C:nucleoplasm"/>
    <property type="evidence" value="ECO:0007669"/>
    <property type="project" value="Ensembl"/>
</dbReference>
<evidence type="ECO:0000313" key="11">
    <source>
        <dbReference type="Proteomes" id="UP000000539"/>
    </source>
</evidence>
<dbReference type="OrthoDB" id="6270329at2759"/>
<dbReference type="CDD" id="cd12896">
    <property type="entry name" value="SPRY_PRY_TRIM65"/>
    <property type="match status" value="1"/>
</dbReference>
<dbReference type="InterPro" id="IPR003879">
    <property type="entry name" value="Butyrophylin_SPRY"/>
</dbReference>
<dbReference type="Ensembl" id="ENSGALT00010072031.1">
    <property type="protein sequence ID" value="ENSGALP00010044721.1"/>
    <property type="gene ID" value="ENSGALG00010029773.1"/>
</dbReference>
<keyword evidence="11" id="KW-1185">Reference proteome</keyword>
<dbReference type="AlphaFoldDB" id="A0A8V1AQ52"/>
<dbReference type="InterPro" id="IPR001870">
    <property type="entry name" value="B30.2/SPRY"/>
</dbReference>
<dbReference type="Gene3D" id="3.30.160.60">
    <property type="entry name" value="Classic Zinc Finger"/>
    <property type="match status" value="1"/>
</dbReference>
<evidence type="ECO:0000256" key="2">
    <source>
        <dbReference type="ARBA" id="ARBA00022723"/>
    </source>
</evidence>
<dbReference type="GO" id="GO:1900226">
    <property type="term" value="P:negative regulation of NLRP3 inflammasome complex assembly"/>
    <property type="evidence" value="ECO:0007669"/>
    <property type="project" value="Ensembl"/>
</dbReference>
<dbReference type="GO" id="GO:1900227">
    <property type="term" value="P:positive regulation of NLRP3 inflammasome complex assembly"/>
    <property type="evidence" value="ECO:0007669"/>
    <property type="project" value="Ensembl"/>
</dbReference>
<dbReference type="SMART" id="SM00449">
    <property type="entry name" value="SPRY"/>
    <property type="match status" value="1"/>
</dbReference>
<evidence type="ECO:0000256" key="5">
    <source>
        <dbReference type="ARBA" id="ARBA00022859"/>
    </source>
</evidence>
<dbReference type="Gene3D" id="3.30.40.10">
    <property type="entry name" value="Zinc/RING finger domain, C3HC4 (zinc finger)"/>
    <property type="match status" value="1"/>
</dbReference>
<keyword evidence="4" id="KW-0862">Zinc</keyword>
<dbReference type="GO" id="GO:0032461">
    <property type="term" value="P:positive regulation of protein oligomerization"/>
    <property type="evidence" value="ECO:0007669"/>
    <property type="project" value="Ensembl"/>
</dbReference>
<dbReference type="SUPFAM" id="SSF49899">
    <property type="entry name" value="Concanavalin A-like lectins/glucanases"/>
    <property type="match status" value="1"/>
</dbReference>
<dbReference type="GO" id="GO:0050728">
    <property type="term" value="P:negative regulation of inflammatory response"/>
    <property type="evidence" value="ECO:0007669"/>
    <property type="project" value="Ensembl"/>
</dbReference>
<dbReference type="GO" id="GO:0010508">
    <property type="term" value="P:positive regulation of autophagy"/>
    <property type="evidence" value="ECO:0007669"/>
    <property type="project" value="Ensembl"/>
</dbReference>
<dbReference type="InterPro" id="IPR051051">
    <property type="entry name" value="E3_ubiq-ligase_TRIM/RNF"/>
</dbReference>
<dbReference type="SMART" id="SM00184">
    <property type="entry name" value="RING"/>
    <property type="match status" value="1"/>
</dbReference>
<dbReference type="SUPFAM" id="SSF57850">
    <property type="entry name" value="RING/U-box"/>
    <property type="match status" value="1"/>
</dbReference>